<dbReference type="PANTHER" id="PTHR12128">
    <property type="entry name" value="DIHYDRODIPICOLINATE SYNTHASE"/>
    <property type="match status" value="1"/>
</dbReference>
<organism evidence="3 4">
    <name type="scientific">Jiella mangrovi</name>
    <dbReference type="NCBI Taxonomy" id="2821407"/>
    <lineage>
        <taxon>Bacteria</taxon>
        <taxon>Pseudomonadati</taxon>
        <taxon>Pseudomonadota</taxon>
        <taxon>Alphaproteobacteria</taxon>
        <taxon>Hyphomicrobiales</taxon>
        <taxon>Aurantimonadaceae</taxon>
        <taxon>Jiella</taxon>
    </lineage>
</organism>
<reference evidence="3 4" key="1">
    <citation type="submission" date="2021-04" db="EMBL/GenBank/DDBJ databases">
        <title>Whole genome sequence of Jiella sp. KSK16Y-1.</title>
        <authorList>
            <person name="Tuo L."/>
        </authorList>
    </citation>
    <scope>NUCLEOTIDE SEQUENCE [LARGE SCALE GENOMIC DNA]</scope>
    <source>
        <strain evidence="3 4">KSK16Y-1</strain>
    </source>
</reference>
<dbReference type="SUPFAM" id="SSF51569">
    <property type="entry name" value="Aldolase"/>
    <property type="match status" value="1"/>
</dbReference>
<evidence type="ECO:0000313" key="3">
    <source>
        <dbReference type="EMBL" id="MBP0617231.1"/>
    </source>
</evidence>
<dbReference type="Proteomes" id="UP000678276">
    <property type="component" value="Unassembled WGS sequence"/>
</dbReference>
<evidence type="ECO:0000256" key="1">
    <source>
        <dbReference type="ARBA" id="ARBA00007592"/>
    </source>
</evidence>
<keyword evidence="2" id="KW-0456">Lyase</keyword>
<evidence type="ECO:0000256" key="2">
    <source>
        <dbReference type="ARBA" id="ARBA00023239"/>
    </source>
</evidence>
<name>A0ABS4BKH9_9HYPH</name>
<gene>
    <name evidence="3" type="ORF">J6595_16715</name>
</gene>
<dbReference type="InterPro" id="IPR013785">
    <property type="entry name" value="Aldolase_TIM"/>
</dbReference>
<comment type="caution">
    <text evidence="3">The sequence shown here is derived from an EMBL/GenBank/DDBJ whole genome shotgun (WGS) entry which is preliminary data.</text>
</comment>
<dbReference type="SMART" id="SM01130">
    <property type="entry name" value="DHDPS"/>
    <property type="match status" value="1"/>
</dbReference>
<dbReference type="PANTHER" id="PTHR12128:SF66">
    <property type="entry name" value="4-HYDROXY-2-OXOGLUTARATE ALDOLASE, MITOCHONDRIAL"/>
    <property type="match status" value="1"/>
</dbReference>
<sequence>MNPEPKTSRLADALFVPVLTHYAQGGAGTVDRDRMLAHLRTIRPSVRQVMLAGSTGDGWELGDDGFDALIDLAASREMAGLDLALIFGALRPTTEAVIARLNHLEERLAKDADLRERVTCAVVCPPVDAQASQDAIVEHYEAVLLASRLPIAVYQLPQVTGCRIAPETMARLAASPRVGLFKDSSGEDTVAKSGLDFADVALVRGAEGGYLEALKPDGPYDGWLLSTGNVIGEPLRQLLALKAEGRSAEAEALSARLSRAVAAVFEAAQGEGGANAFSNANRAMDHLAAHGGAWRDAPLPLKVDGNRLSADLVEKAAEIAQDLLPAAGRGYLE</sequence>
<dbReference type="CDD" id="cd00408">
    <property type="entry name" value="DHDPS-like"/>
    <property type="match status" value="1"/>
</dbReference>
<accession>A0ABS4BKH9</accession>
<keyword evidence="4" id="KW-1185">Reference proteome</keyword>
<comment type="similarity">
    <text evidence="1">Belongs to the DapA family.</text>
</comment>
<dbReference type="Pfam" id="PF00701">
    <property type="entry name" value="DHDPS"/>
    <property type="match status" value="1"/>
</dbReference>
<dbReference type="InterPro" id="IPR002220">
    <property type="entry name" value="DapA-like"/>
</dbReference>
<dbReference type="Gene3D" id="3.20.20.70">
    <property type="entry name" value="Aldolase class I"/>
    <property type="match status" value="1"/>
</dbReference>
<dbReference type="EMBL" id="JAGJCF010000014">
    <property type="protein sequence ID" value="MBP0617231.1"/>
    <property type="molecule type" value="Genomic_DNA"/>
</dbReference>
<dbReference type="RefSeq" id="WP_209595743.1">
    <property type="nucleotide sequence ID" value="NZ_JAGJCF010000014.1"/>
</dbReference>
<evidence type="ECO:0000313" key="4">
    <source>
        <dbReference type="Proteomes" id="UP000678276"/>
    </source>
</evidence>
<proteinExistence type="inferred from homology"/>
<protein>
    <submittedName>
        <fullName evidence="3">Dihydrodipicolinate synthase family protein</fullName>
    </submittedName>
</protein>